<reference evidence="1 2" key="1">
    <citation type="journal article" date="2017" name="Int. J. Parasitol.">
        <title>The genome of the protozoan parasite Cystoisospora suis and a reverse vaccinology approach to identify vaccine candidates.</title>
        <authorList>
            <person name="Palmieri N."/>
            <person name="Shrestha A."/>
            <person name="Ruttkowski B."/>
            <person name="Beck T."/>
            <person name="Vogl C."/>
            <person name="Tomley F."/>
            <person name="Blake D.P."/>
            <person name="Joachim A."/>
        </authorList>
    </citation>
    <scope>NUCLEOTIDE SEQUENCE [LARGE SCALE GENOMIC DNA]</scope>
    <source>
        <strain evidence="1 2">Wien I</strain>
    </source>
</reference>
<name>A0A2C6KW98_9APIC</name>
<sequence>MYATPPRPPTTAEEGSFRSVSDYLSMYPSICGRWCNALAATLRRRPVCRAVSAAPPTECRVVEPPPVSRLRRVSLRTVNVSCLS</sequence>
<protein>
    <submittedName>
        <fullName evidence="1">Uncharacterized protein</fullName>
    </submittedName>
</protein>
<organism evidence="1 2">
    <name type="scientific">Cystoisospora suis</name>
    <dbReference type="NCBI Taxonomy" id="483139"/>
    <lineage>
        <taxon>Eukaryota</taxon>
        <taxon>Sar</taxon>
        <taxon>Alveolata</taxon>
        <taxon>Apicomplexa</taxon>
        <taxon>Conoidasida</taxon>
        <taxon>Coccidia</taxon>
        <taxon>Eucoccidiorida</taxon>
        <taxon>Eimeriorina</taxon>
        <taxon>Sarcocystidae</taxon>
        <taxon>Cystoisospora</taxon>
    </lineage>
</organism>
<comment type="caution">
    <text evidence="1">The sequence shown here is derived from an EMBL/GenBank/DDBJ whole genome shotgun (WGS) entry which is preliminary data.</text>
</comment>
<gene>
    <name evidence="1" type="ORF">CSUI_005665</name>
</gene>
<proteinExistence type="predicted"/>
<dbReference type="Proteomes" id="UP000221165">
    <property type="component" value="Unassembled WGS sequence"/>
</dbReference>
<evidence type="ECO:0000313" key="2">
    <source>
        <dbReference type="Proteomes" id="UP000221165"/>
    </source>
</evidence>
<accession>A0A2C6KW98</accession>
<dbReference type="VEuPathDB" id="ToxoDB:CSUI_005665"/>
<keyword evidence="2" id="KW-1185">Reference proteome</keyword>
<dbReference type="RefSeq" id="XP_067922186.1">
    <property type="nucleotide sequence ID" value="XM_068065835.1"/>
</dbReference>
<dbReference type="GeneID" id="94429046"/>
<evidence type="ECO:0000313" key="1">
    <source>
        <dbReference type="EMBL" id="PHJ20498.1"/>
    </source>
</evidence>
<dbReference type="EMBL" id="MIGC01002739">
    <property type="protein sequence ID" value="PHJ20498.1"/>
    <property type="molecule type" value="Genomic_DNA"/>
</dbReference>
<dbReference type="AlphaFoldDB" id="A0A2C6KW98"/>